<keyword evidence="2" id="KW-0067">ATP-binding</keyword>
<accession>A0A080LUC7</accession>
<keyword evidence="1" id="KW-0472">Membrane</keyword>
<keyword evidence="1" id="KW-1133">Transmembrane helix</keyword>
<sequence length="44" mass="4570">MVIVISGASILVAFGVAAGVGIFFGYYPAHRAAALDPIEALRHQ</sequence>
<dbReference type="GO" id="GO:0005524">
    <property type="term" value="F:ATP binding"/>
    <property type="evidence" value="ECO:0007669"/>
    <property type="project" value="UniProtKB-KW"/>
</dbReference>
<organism evidence="2 3">
    <name type="scientific">Candidatus Accumulibacter phosphatis</name>
    <dbReference type="NCBI Taxonomy" id="327160"/>
    <lineage>
        <taxon>Bacteria</taxon>
        <taxon>Pseudomonadati</taxon>
        <taxon>Pseudomonadota</taxon>
        <taxon>Betaproteobacteria</taxon>
        <taxon>Candidatus Accumulibacter</taxon>
    </lineage>
</organism>
<protein>
    <submittedName>
        <fullName evidence="2">Macrolide transporter ATP-binding /permease protein</fullName>
    </submittedName>
</protein>
<evidence type="ECO:0000313" key="3">
    <source>
        <dbReference type="Proteomes" id="UP000020077"/>
    </source>
</evidence>
<reference evidence="2 3" key="1">
    <citation type="submission" date="2014-02" db="EMBL/GenBank/DDBJ databases">
        <title>Expanding our view of genomic diversity in Candidatus Accumulibacter clades.</title>
        <authorList>
            <person name="Skennerton C.T."/>
            <person name="Barr J.J."/>
            <person name="Slater F.R."/>
            <person name="Bond P.L."/>
            <person name="Tyson G.W."/>
        </authorList>
    </citation>
    <scope>NUCLEOTIDE SEQUENCE [LARGE SCALE GENOMIC DNA]</scope>
    <source>
        <strain evidence="3">BA-91</strain>
    </source>
</reference>
<dbReference type="AlphaFoldDB" id="A0A080LUC7"/>
<keyword evidence="1" id="KW-0812">Transmembrane</keyword>
<evidence type="ECO:0000256" key="1">
    <source>
        <dbReference type="SAM" id="Phobius"/>
    </source>
</evidence>
<gene>
    <name evidence="2" type="ORF">AW09_002615</name>
</gene>
<comment type="caution">
    <text evidence="2">The sequence shown here is derived from an EMBL/GenBank/DDBJ whole genome shotgun (WGS) entry which is preliminary data.</text>
</comment>
<dbReference type="Proteomes" id="UP000020077">
    <property type="component" value="Unassembled WGS sequence"/>
</dbReference>
<evidence type="ECO:0000313" key="2">
    <source>
        <dbReference type="EMBL" id="KFB72197.1"/>
    </source>
</evidence>
<feature type="transmembrane region" description="Helical" evidence="1">
    <location>
        <begin position="6"/>
        <end position="27"/>
    </location>
</feature>
<proteinExistence type="predicted"/>
<keyword evidence="2" id="KW-0547">Nucleotide-binding</keyword>
<name>A0A080LUC7_9PROT</name>
<dbReference type="EMBL" id="JDVG02000425">
    <property type="protein sequence ID" value="KFB72197.1"/>
    <property type="molecule type" value="Genomic_DNA"/>
</dbReference>